<keyword evidence="2" id="KW-1185">Reference proteome</keyword>
<proteinExistence type="predicted"/>
<name>A0A317X273_9EURO</name>
<feature type="non-terminal residue" evidence="1">
    <location>
        <position position="64"/>
    </location>
</feature>
<reference evidence="1 2" key="1">
    <citation type="submission" date="2016-12" db="EMBL/GenBank/DDBJ databases">
        <title>The genomes of Aspergillus section Nigri reveals drivers in fungal speciation.</title>
        <authorList>
            <consortium name="DOE Joint Genome Institute"/>
            <person name="Vesth T.C."/>
            <person name="Nybo J."/>
            <person name="Theobald S."/>
            <person name="Brandl J."/>
            <person name="Frisvad J.C."/>
            <person name="Nielsen K.F."/>
            <person name="Lyhne E.K."/>
            <person name="Kogle M.E."/>
            <person name="Kuo A."/>
            <person name="Riley R."/>
            <person name="Clum A."/>
            <person name="Nolan M."/>
            <person name="Lipzen A."/>
            <person name="Salamov A."/>
            <person name="Henrissat B."/>
            <person name="Wiebenga A."/>
            <person name="De Vries R.P."/>
            <person name="Grigoriev I.V."/>
            <person name="Mortensen U.H."/>
            <person name="Andersen M.R."/>
            <person name="Baker S.E."/>
        </authorList>
    </citation>
    <scope>NUCLEOTIDE SEQUENCE [LARGE SCALE GENOMIC DNA]</scope>
    <source>
        <strain evidence="1 2">CBS 117.55</strain>
    </source>
</reference>
<gene>
    <name evidence="1" type="ORF">BO70DRAFT_357837</name>
</gene>
<comment type="caution">
    <text evidence="1">The sequence shown here is derived from an EMBL/GenBank/DDBJ whole genome shotgun (WGS) entry which is preliminary data.</text>
</comment>
<organism evidence="1 2">
    <name type="scientific">Aspergillus heteromorphus CBS 117.55</name>
    <dbReference type="NCBI Taxonomy" id="1448321"/>
    <lineage>
        <taxon>Eukaryota</taxon>
        <taxon>Fungi</taxon>
        <taxon>Dikarya</taxon>
        <taxon>Ascomycota</taxon>
        <taxon>Pezizomycotina</taxon>
        <taxon>Eurotiomycetes</taxon>
        <taxon>Eurotiomycetidae</taxon>
        <taxon>Eurotiales</taxon>
        <taxon>Aspergillaceae</taxon>
        <taxon>Aspergillus</taxon>
        <taxon>Aspergillus subgen. Circumdati</taxon>
    </lineage>
</organism>
<dbReference type="AlphaFoldDB" id="A0A317X273"/>
<dbReference type="Proteomes" id="UP000247233">
    <property type="component" value="Unassembled WGS sequence"/>
</dbReference>
<evidence type="ECO:0000313" key="2">
    <source>
        <dbReference type="Proteomes" id="UP000247233"/>
    </source>
</evidence>
<dbReference type="RefSeq" id="XP_025404438.1">
    <property type="nucleotide sequence ID" value="XM_025542133.1"/>
</dbReference>
<evidence type="ECO:0000313" key="1">
    <source>
        <dbReference type="EMBL" id="PWY92699.1"/>
    </source>
</evidence>
<dbReference type="EMBL" id="MSFL01000001">
    <property type="protein sequence ID" value="PWY92699.1"/>
    <property type="molecule type" value="Genomic_DNA"/>
</dbReference>
<dbReference type="VEuPathDB" id="FungiDB:BO70DRAFT_357837"/>
<accession>A0A317X273</accession>
<sequence>MAWYLSDKQYIGLVETCAVCFIPLAAASSVLHRPSTGIYQAPPFEKQSHARCGGMHKLCEIEVI</sequence>
<dbReference type="GeneID" id="37064370"/>
<protein>
    <submittedName>
        <fullName evidence="1">Uncharacterized protein</fullName>
    </submittedName>
</protein>